<dbReference type="PROSITE" id="PS50112">
    <property type="entry name" value="PAS"/>
    <property type="match status" value="2"/>
</dbReference>
<dbReference type="SMART" id="SM00382">
    <property type="entry name" value="AAA"/>
    <property type="match status" value="1"/>
</dbReference>
<dbReference type="Gene3D" id="1.10.10.60">
    <property type="entry name" value="Homeodomain-like"/>
    <property type="match status" value="1"/>
</dbReference>
<keyword evidence="3" id="KW-0805">Transcription regulation</keyword>
<feature type="domain" description="PAS" evidence="6">
    <location>
        <begin position="20"/>
        <end position="58"/>
    </location>
</feature>
<evidence type="ECO:0000313" key="8">
    <source>
        <dbReference type="Proteomes" id="UP000199337"/>
    </source>
</evidence>
<dbReference type="Gene3D" id="1.10.8.60">
    <property type="match status" value="1"/>
</dbReference>
<dbReference type="AlphaFoldDB" id="A0A1I2N028"/>
<evidence type="ECO:0000259" key="6">
    <source>
        <dbReference type="PROSITE" id="PS50112"/>
    </source>
</evidence>
<feature type="domain" description="Sigma-54 factor interaction" evidence="5">
    <location>
        <begin position="262"/>
        <end position="492"/>
    </location>
</feature>
<dbReference type="OrthoDB" id="9765164at2"/>
<feature type="domain" description="PAS" evidence="6">
    <location>
        <begin position="130"/>
        <end position="181"/>
    </location>
</feature>
<dbReference type="InterPro" id="IPR000014">
    <property type="entry name" value="PAS"/>
</dbReference>
<dbReference type="SUPFAM" id="SSF55785">
    <property type="entry name" value="PYP-like sensor domain (PAS domain)"/>
    <property type="match status" value="2"/>
</dbReference>
<dbReference type="Proteomes" id="UP000199337">
    <property type="component" value="Unassembled WGS sequence"/>
</dbReference>
<dbReference type="PROSITE" id="PS00688">
    <property type="entry name" value="SIGMA54_INTERACT_3"/>
    <property type="match status" value="1"/>
</dbReference>
<dbReference type="NCBIfam" id="TIGR00229">
    <property type="entry name" value="sensory_box"/>
    <property type="match status" value="1"/>
</dbReference>
<dbReference type="GO" id="GO:0006355">
    <property type="term" value="P:regulation of DNA-templated transcription"/>
    <property type="evidence" value="ECO:0007669"/>
    <property type="project" value="InterPro"/>
</dbReference>
<keyword evidence="2" id="KW-0067">ATP-binding</keyword>
<dbReference type="GO" id="GO:0043565">
    <property type="term" value="F:sequence-specific DNA binding"/>
    <property type="evidence" value="ECO:0007669"/>
    <property type="project" value="InterPro"/>
</dbReference>
<dbReference type="Pfam" id="PF00989">
    <property type="entry name" value="PAS"/>
    <property type="match status" value="1"/>
</dbReference>
<dbReference type="SMART" id="SM00091">
    <property type="entry name" value="PAS"/>
    <property type="match status" value="2"/>
</dbReference>
<dbReference type="PANTHER" id="PTHR32071:SF57">
    <property type="entry name" value="C4-DICARBOXYLATE TRANSPORT TRANSCRIPTIONAL REGULATORY PROTEIN DCTD"/>
    <property type="match status" value="1"/>
</dbReference>
<dbReference type="Pfam" id="PF02954">
    <property type="entry name" value="HTH_8"/>
    <property type="match status" value="1"/>
</dbReference>
<dbReference type="Pfam" id="PF13426">
    <property type="entry name" value="PAS_9"/>
    <property type="match status" value="1"/>
</dbReference>
<dbReference type="GO" id="GO:0005524">
    <property type="term" value="F:ATP binding"/>
    <property type="evidence" value="ECO:0007669"/>
    <property type="project" value="UniProtKB-KW"/>
</dbReference>
<keyword evidence="1" id="KW-0547">Nucleotide-binding</keyword>
<name>A0A1I2N028_9FIRM</name>
<dbReference type="STRING" id="341036.SAMN05660649_00270"/>
<dbReference type="InterPro" id="IPR027417">
    <property type="entry name" value="P-loop_NTPase"/>
</dbReference>
<evidence type="ECO:0000256" key="4">
    <source>
        <dbReference type="ARBA" id="ARBA00023163"/>
    </source>
</evidence>
<dbReference type="PROSITE" id="PS50045">
    <property type="entry name" value="SIGMA54_INTERACT_4"/>
    <property type="match status" value="1"/>
</dbReference>
<dbReference type="InterPro" id="IPR009057">
    <property type="entry name" value="Homeodomain-like_sf"/>
</dbReference>
<reference evidence="8" key="1">
    <citation type="submission" date="2016-10" db="EMBL/GenBank/DDBJ databases">
        <authorList>
            <person name="Varghese N."/>
            <person name="Submissions S."/>
        </authorList>
    </citation>
    <scope>NUCLEOTIDE SEQUENCE [LARGE SCALE GENOMIC DNA]</scope>
    <source>
        <strain evidence="8">DSM 17038</strain>
    </source>
</reference>
<evidence type="ECO:0000256" key="3">
    <source>
        <dbReference type="ARBA" id="ARBA00023015"/>
    </source>
</evidence>
<protein>
    <submittedName>
        <fullName evidence="7">PAS domain S-box-containing protein</fullName>
    </submittedName>
</protein>
<dbReference type="CDD" id="cd00009">
    <property type="entry name" value="AAA"/>
    <property type="match status" value="1"/>
</dbReference>
<dbReference type="InterPro" id="IPR058031">
    <property type="entry name" value="AAA_lid_NorR"/>
</dbReference>
<dbReference type="SUPFAM" id="SSF52540">
    <property type="entry name" value="P-loop containing nucleoside triphosphate hydrolases"/>
    <property type="match status" value="1"/>
</dbReference>
<keyword evidence="8" id="KW-1185">Reference proteome</keyword>
<dbReference type="InterPro" id="IPR002197">
    <property type="entry name" value="HTH_Fis"/>
</dbReference>
<gene>
    <name evidence="7" type="ORF">SAMN05660649_00270</name>
</gene>
<dbReference type="InterPro" id="IPR003593">
    <property type="entry name" value="AAA+_ATPase"/>
</dbReference>
<dbReference type="Pfam" id="PF25601">
    <property type="entry name" value="AAA_lid_14"/>
    <property type="match status" value="1"/>
</dbReference>
<dbReference type="InterPro" id="IPR025944">
    <property type="entry name" value="Sigma_54_int_dom_CS"/>
</dbReference>
<dbReference type="PROSITE" id="PS00675">
    <property type="entry name" value="SIGMA54_INTERACT_1"/>
    <property type="match status" value="1"/>
</dbReference>
<evidence type="ECO:0000256" key="1">
    <source>
        <dbReference type="ARBA" id="ARBA00022741"/>
    </source>
</evidence>
<dbReference type="Pfam" id="PF00158">
    <property type="entry name" value="Sigma54_activat"/>
    <property type="match status" value="1"/>
</dbReference>
<dbReference type="EMBL" id="FOOX01000001">
    <property type="protein sequence ID" value="SFF97204.1"/>
    <property type="molecule type" value="Genomic_DNA"/>
</dbReference>
<evidence type="ECO:0000313" key="7">
    <source>
        <dbReference type="EMBL" id="SFF97204.1"/>
    </source>
</evidence>
<dbReference type="Gene3D" id="3.30.450.20">
    <property type="entry name" value="PAS domain"/>
    <property type="match status" value="2"/>
</dbReference>
<dbReference type="InterPro" id="IPR002078">
    <property type="entry name" value="Sigma_54_int"/>
</dbReference>
<evidence type="ECO:0000259" key="5">
    <source>
        <dbReference type="PROSITE" id="PS50045"/>
    </source>
</evidence>
<proteinExistence type="predicted"/>
<dbReference type="FunFam" id="3.40.50.300:FF:000006">
    <property type="entry name" value="DNA-binding transcriptional regulator NtrC"/>
    <property type="match status" value="1"/>
</dbReference>
<organism evidence="7 8">
    <name type="scientific">Desulfotruncus arcticus DSM 17038</name>
    <dbReference type="NCBI Taxonomy" id="1121424"/>
    <lineage>
        <taxon>Bacteria</taxon>
        <taxon>Bacillati</taxon>
        <taxon>Bacillota</taxon>
        <taxon>Clostridia</taxon>
        <taxon>Eubacteriales</taxon>
        <taxon>Desulfallaceae</taxon>
        <taxon>Desulfotruncus</taxon>
    </lineage>
</organism>
<dbReference type="PANTHER" id="PTHR32071">
    <property type="entry name" value="TRANSCRIPTIONAL REGULATORY PROTEIN"/>
    <property type="match status" value="1"/>
</dbReference>
<accession>A0A1I2N028</accession>
<keyword evidence="4" id="KW-0804">Transcription</keyword>
<dbReference type="Gene3D" id="3.40.50.300">
    <property type="entry name" value="P-loop containing nucleotide triphosphate hydrolases"/>
    <property type="match status" value="1"/>
</dbReference>
<sequence>MSLKSNLVKEIPPMGDQNSIFDCIENLVIAIDQHGCISIFNPTCERLFGMTADQVLAKPVSKVIPYTGLVKVLKTGKPHLGRKFVLGNSLYIVNRTPIIKNKRIIGAIGVAQEITELHQLASELDKVKKEKYVLESIFNYTQEGYISINSDGYVNFTNRAMADLLKKTPGEMINRHITDILPETKVHFLQIDGQSQHNEIIKYNNTNLLLSCYPVLNNGKIQGTVGRVIFRDLQTLASMAIKDKQAKPVKQDEQARYTLDDIIGVSQVVNRQKEIMRKVARGPSTILITGESGTGKELFAHAVHTLSPRAKGPFIKVNCAAIPENLLESELFGYREGAFTGSRKGGQAGKFELAHRGTIFLDEIGDMPLSMQAKVLRVLQDKEIERLGDAKTQKVDVRIIAATNRKLEELITEGKFRRDLYYRLNVVNIQIPPLRERLEDIPGLVNHFITKFNRDFTLKINSVSQKVLDLFERYNWPGNVRELENIIERAFNLVEYEKIELSHMPTYIIEQAENNVKKPKVSSVDKTLPTLLETVERDALIDALASTGGNKLQSAKLLGISRAWLYKKIKQYQIEM</sequence>
<dbReference type="SUPFAM" id="SSF46689">
    <property type="entry name" value="Homeodomain-like"/>
    <property type="match status" value="1"/>
</dbReference>
<evidence type="ECO:0000256" key="2">
    <source>
        <dbReference type="ARBA" id="ARBA00022840"/>
    </source>
</evidence>
<dbReference type="CDD" id="cd00130">
    <property type="entry name" value="PAS"/>
    <property type="match status" value="2"/>
</dbReference>
<dbReference type="PRINTS" id="PR01590">
    <property type="entry name" value="HTHFIS"/>
</dbReference>
<dbReference type="InterPro" id="IPR013767">
    <property type="entry name" value="PAS_fold"/>
</dbReference>
<dbReference type="InterPro" id="IPR025662">
    <property type="entry name" value="Sigma_54_int_dom_ATP-bd_1"/>
</dbReference>
<dbReference type="RefSeq" id="WP_092467943.1">
    <property type="nucleotide sequence ID" value="NZ_FOOX01000001.1"/>
</dbReference>
<dbReference type="InterPro" id="IPR035965">
    <property type="entry name" value="PAS-like_dom_sf"/>
</dbReference>